<keyword evidence="3" id="KW-1185">Reference proteome</keyword>
<evidence type="ECO:0000313" key="3">
    <source>
        <dbReference type="Proteomes" id="UP001066276"/>
    </source>
</evidence>
<protein>
    <submittedName>
        <fullName evidence="2">Uncharacterized protein</fullName>
    </submittedName>
</protein>
<feature type="region of interest" description="Disordered" evidence="1">
    <location>
        <begin position="1"/>
        <end position="123"/>
    </location>
</feature>
<feature type="compositionally biased region" description="Basic and acidic residues" evidence="1">
    <location>
        <begin position="1"/>
        <end position="68"/>
    </location>
</feature>
<evidence type="ECO:0000313" key="2">
    <source>
        <dbReference type="EMBL" id="KAJ1191919.1"/>
    </source>
</evidence>
<dbReference type="EMBL" id="JANPWB010000004">
    <property type="protein sequence ID" value="KAJ1191919.1"/>
    <property type="molecule type" value="Genomic_DNA"/>
</dbReference>
<evidence type="ECO:0000256" key="1">
    <source>
        <dbReference type="SAM" id="MobiDB-lite"/>
    </source>
</evidence>
<gene>
    <name evidence="2" type="ORF">NDU88_001232</name>
</gene>
<dbReference type="Proteomes" id="UP001066276">
    <property type="component" value="Chromosome 2_2"/>
</dbReference>
<accession>A0AAV7UVG2</accession>
<sequence length="123" mass="14593">MERRWFLGNPEKKERERRGGAGKKGDKNVDREDTRREEAERVEATRRKETSVDPGDAGRGRDKDRPEQLRQGAAGLREEELQHSWRRMRMSQRGGSSWETRKRRRESKLVAQEKTETQEETRT</sequence>
<name>A0AAV7UVG2_PLEWA</name>
<reference evidence="2" key="1">
    <citation type="journal article" date="2022" name="bioRxiv">
        <title>Sequencing and chromosome-scale assembly of the giantPleurodeles waltlgenome.</title>
        <authorList>
            <person name="Brown T."/>
            <person name="Elewa A."/>
            <person name="Iarovenko S."/>
            <person name="Subramanian E."/>
            <person name="Araus A.J."/>
            <person name="Petzold A."/>
            <person name="Susuki M."/>
            <person name="Suzuki K.-i.T."/>
            <person name="Hayashi T."/>
            <person name="Toyoda A."/>
            <person name="Oliveira C."/>
            <person name="Osipova E."/>
            <person name="Leigh N.D."/>
            <person name="Simon A."/>
            <person name="Yun M.H."/>
        </authorList>
    </citation>
    <scope>NUCLEOTIDE SEQUENCE</scope>
    <source>
        <strain evidence="2">20211129_DDA</strain>
        <tissue evidence="2">Liver</tissue>
    </source>
</reference>
<organism evidence="2 3">
    <name type="scientific">Pleurodeles waltl</name>
    <name type="common">Iberian ribbed newt</name>
    <dbReference type="NCBI Taxonomy" id="8319"/>
    <lineage>
        <taxon>Eukaryota</taxon>
        <taxon>Metazoa</taxon>
        <taxon>Chordata</taxon>
        <taxon>Craniata</taxon>
        <taxon>Vertebrata</taxon>
        <taxon>Euteleostomi</taxon>
        <taxon>Amphibia</taxon>
        <taxon>Batrachia</taxon>
        <taxon>Caudata</taxon>
        <taxon>Salamandroidea</taxon>
        <taxon>Salamandridae</taxon>
        <taxon>Pleurodelinae</taxon>
        <taxon>Pleurodeles</taxon>
    </lineage>
</organism>
<proteinExistence type="predicted"/>
<dbReference type="AlphaFoldDB" id="A0AAV7UVG2"/>
<feature type="compositionally biased region" description="Basic and acidic residues" evidence="1">
    <location>
        <begin position="107"/>
        <end position="123"/>
    </location>
</feature>
<comment type="caution">
    <text evidence="2">The sequence shown here is derived from an EMBL/GenBank/DDBJ whole genome shotgun (WGS) entry which is preliminary data.</text>
</comment>